<dbReference type="InterPro" id="IPR036866">
    <property type="entry name" value="RibonucZ/Hydroxyglut_hydro"/>
</dbReference>
<evidence type="ECO:0000259" key="1">
    <source>
        <dbReference type="SMART" id="SM00849"/>
    </source>
</evidence>
<dbReference type="InterPro" id="IPR001279">
    <property type="entry name" value="Metallo-B-lactamas"/>
</dbReference>
<comment type="caution">
    <text evidence="2">The sequence shown here is derived from an EMBL/GenBank/DDBJ whole genome shotgun (WGS) entry which is preliminary data.</text>
</comment>
<sequence>MQLQVISSSSSGNAYLLTVGDGETLLIEAGIPLHRILRALPAKAKNISACLLTHEHTDHARAIHDLITRATPVYTSIGTANHLQQQHGKSHFYHPIPECTPVQIGTFKVIPFPVQHDAVQPYGYLIHHPEMGTLLFATDTYYLHYRFKGLNHILIECNYQGDILQANYQSGAISRQRYERTLRSHMSYAQLLSTLQANDLTAVTNIMLIHLSNANANAPQMIQGVSQAAPRAKVSIATPKLFLTLSPPPPHN</sequence>
<dbReference type="Pfam" id="PF12706">
    <property type="entry name" value="Lactamase_B_2"/>
    <property type="match status" value="1"/>
</dbReference>
<evidence type="ECO:0000313" key="2">
    <source>
        <dbReference type="EMBL" id="EJX08155.1"/>
    </source>
</evidence>
<reference evidence="2" key="1">
    <citation type="journal article" date="2012" name="PLoS ONE">
        <title>Gene sets for utilization of primary and secondary nutrition supplies in the distal gut of endangered iberian lynx.</title>
        <authorList>
            <person name="Alcaide M."/>
            <person name="Messina E."/>
            <person name="Richter M."/>
            <person name="Bargiela R."/>
            <person name="Peplies J."/>
            <person name="Huws S.A."/>
            <person name="Newbold C.J."/>
            <person name="Golyshin P.N."/>
            <person name="Simon M.A."/>
            <person name="Lopez G."/>
            <person name="Yakimov M.M."/>
            <person name="Ferrer M."/>
        </authorList>
    </citation>
    <scope>NUCLEOTIDE SEQUENCE</scope>
</reference>
<organism evidence="2">
    <name type="scientific">gut metagenome</name>
    <dbReference type="NCBI Taxonomy" id="749906"/>
    <lineage>
        <taxon>unclassified sequences</taxon>
        <taxon>metagenomes</taxon>
        <taxon>organismal metagenomes</taxon>
    </lineage>
</organism>
<gene>
    <name evidence="2" type="ORF">EVA_03735</name>
</gene>
<dbReference type="PANTHER" id="PTHR47619:SF1">
    <property type="entry name" value="EXODEOXYRIBONUCLEASE WALJ"/>
    <property type="match status" value="1"/>
</dbReference>
<dbReference type="SUPFAM" id="SSF56281">
    <property type="entry name" value="Metallo-hydrolase/oxidoreductase"/>
    <property type="match status" value="1"/>
</dbReference>
<accession>J9H3D9</accession>
<proteinExistence type="predicted"/>
<name>J9H3D9_9ZZZZ</name>
<dbReference type="Gene3D" id="3.60.15.10">
    <property type="entry name" value="Ribonuclease Z/Hydroxyacylglutathione hydrolase-like"/>
    <property type="match status" value="1"/>
</dbReference>
<feature type="domain" description="Metallo-beta-lactamase" evidence="1">
    <location>
        <begin position="11"/>
        <end position="185"/>
    </location>
</feature>
<dbReference type="InterPro" id="IPR052533">
    <property type="entry name" value="WalJ/YycJ-like"/>
</dbReference>
<dbReference type="EMBL" id="AMCI01000692">
    <property type="protein sequence ID" value="EJX08155.1"/>
    <property type="molecule type" value="Genomic_DNA"/>
</dbReference>
<dbReference type="SMART" id="SM00849">
    <property type="entry name" value="Lactamase_B"/>
    <property type="match status" value="1"/>
</dbReference>
<protein>
    <submittedName>
        <fullName evidence="2">Metallo-beta-lactamase domain-containing protein</fullName>
    </submittedName>
</protein>
<dbReference type="AlphaFoldDB" id="J9H3D9"/>
<dbReference type="PANTHER" id="PTHR47619">
    <property type="entry name" value="METALLO-HYDROLASE YYCJ-RELATED"/>
    <property type="match status" value="1"/>
</dbReference>